<dbReference type="GeneID" id="78229130"/>
<reference evidence="2 3" key="1">
    <citation type="submission" date="2010-12" db="EMBL/GenBank/DDBJ databases">
        <title>The Genome Sequence of Coprobacillus sp. strain 29_1.</title>
        <authorList>
            <consortium name="The Broad Institute Genome Sequencing Platform"/>
            <person name="Earl A."/>
            <person name="Ward D."/>
            <person name="Feldgarden M."/>
            <person name="Gevers D."/>
            <person name="Daigneault M."/>
            <person name="Sibley C.D."/>
            <person name="White A."/>
            <person name="Strauss J."/>
            <person name="Allen-Vercoe E."/>
            <person name="Young S.K."/>
            <person name="Zeng Q."/>
            <person name="Gargeya S."/>
            <person name="Fitzgerald M."/>
            <person name="Haas B."/>
            <person name="Abouelleil A."/>
            <person name="Alvarado L."/>
            <person name="Arachchi H.M."/>
            <person name="Berlin A."/>
            <person name="Brown A."/>
            <person name="Chapman S.B."/>
            <person name="Chen Z."/>
            <person name="Dunbar C."/>
            <person name="Freedman E."/>
            <person name="Gearin G."/>
            <person name="Gellesch M."/>
            <person name="Goldberg J."/>
            <person name="Griggs A."/>
            <person name="Gujja S."/>
            <person name="Heilman E."/>
            <person name="Heiman D."/>
            <person name="Howarth C."/>
            <person name="Larson L."/>
            <person name="Lui A."/>
            <person name="MacDonald P.J.P."/>
            <person name="Mehta T."/>
            <person name="Montmayeur A."/>
            <person name="Murphy C."/>
            <person name="Neiman D."/>
            <person name="Pearson M."/>
            <person name="Priest M."/>
            <person name="Roberts A."/>
            <person name="Saif S."/>
            <person name="Shea T."/>
            <person name="Shenoy N."/>
            <person name="Sisk P."/>
            <person name="Stolte C."/>
            <person name="Sykes S."/>
            <person name="White J."/>
            <person name="Yandava C."/>
            <person name="Nusbaum C."/>
            <person name="Birren B."/>
        </authorList>
    </citation>
    <scope>NUCLEOTIDE SEQUENCE [LARGE SCALE GENOMIC DNA]</scope>
    <source>
        <strain evidence="2 3">29_1</strain>
    </source>
</reference>
<dbReference type="RefSeq" id="WP_008787581.1">
    <property type="nucleotide sequence ID" value="NZ_AKCB01000001.1"/>
</dbReference>
<dbReference type="EMBL" id="ADKX01000007">
    <property type="protein sequence ID" value="EFW06228.1"/>
    <property type="molecule type" value="Genomic_DNA"/>
</dbReference>
<dbReference type="STRING" id="100884.GCA_000269565_01250"/>
<keyword evidence="3" id="KW-1185">Reference proteome</keyword>
<protein>
    <submittedName>
        <fullName evidence="2">Uncharacterized protein</fullName>
    </submittedName>
</protein>
<accession>E7G6S2</accession>
<keyword evidence="1" id="KW-1133">Transmembrane helix</keyword>
<evidence type="ECO:0000313" key="2">
    <source>
        <dbReference type="EMBL" id="EFW06228.1"/>
    </source>
</evidence>
<gene>
    <name evidence="2" type="ORF">HMPREF9488_00460</name>
</gene>
<name>E7G6S2_9FIRM</name>
<dbReference type="eggNOG" id="ENOG50347ER">
    <property type="taxonomic scope" value="Bacteria"/>
</dbReference>
<feature type="transmembrane region" description="Helical" evidence="1">
    <location>
        <begin position="20"/>
        <end position="42"/>
    </location>
</feature>
<evidence type="ECO:0000256" key="1">
    <source>
        <dbReference type="SAM" id="Phobius"/>
    </source>
</evidence>
<evidence type="ECO:0000313" key="3">
    <source>
        <dbReference type="Proteomes" id="UP000003157"/>
    </source>
</evidence>
<dbReference type="HOGENOM" id="CLU_1955874_0_0_9"/>
<proteinExistence type="predicted"/>
<keyword evidence="1" id="KW-0472">Membrane</keyword>
<feature type="transmembrane region" description="Helical" evidence="1">
    <location>
        <begin position="62"/>
        <end position="88"/>
    </location>
</feature>
<keyword evidence="1" id="KW-0812">Transmembrane</keyword>
<dbReference type="AlphaFoldDB" id="E7G6S2"/>
<sequence>MSINKKKVSGAKVSKTAIAFYVLSALLMIGFLLTVYNVTVYIQSLLSAGSISLTANWMDVVLYYVNNTAIYLALSALLFGMGYVIAYIKGKSVKTVKEVIEDNVEEVVEDDNEEVNDILEETKTEEEL</sequence>
<dbReference type="Proteomes" id="UP000003157">
    <property type="component" value="Unassembled WGS sequence"/>
</dbReference>
<dbReference type="OrthoDB" id="1655694at2"/>
<organism evidence="2 3">
    <name type="scientific">Coprobacillus cateniformis</name>
    <dbReference type="NCBI Taxonomy" id="100884"/>
    <lineage>
        <taxon>Bacteria</taxon>
        <taxon>Bacillati</taxon>
        <taxon>Bacillota</taxon>
        <taxon>Erysipelotrichia</taxon>
        <taxon>Erysipelotrichales</taxon>
        <taxon>Coprobacillaceae</taxon>
        <taxon>Coprobacillus</taxon>
    </lineage>
</organism>
<comment type="caution">
    <text evidence="2">The sequence shown here is derived from an EMBL/GenBank/DDBJ whole genome shotgun (WGS) entry which is preliminary data.</text>
</comment>